<evidence type="ECO:0000259" key="3">
    <source>
        <dbReference type="Pfam" id="PF00080"/>
    </source>
</evidence>
<dbReference type="GO" id="GO:0006801">
    <property type="term" value="P:superoxide metabolic process"/>
    <property type="evidence" value="ECO:0007669"/>
    <property type="project" value="InterPro"/>
</dbReference>
<dbReference type="CDD" id="cd00305">
    <property type="entry name" value="Cu-Zn_Superoxide_Dismutase"/>
    <property type="match status" value="1"/>
</dbReference>
<gene>
    <name evidence="4" type="primary">GTPV126</name>
</gene>
<evidence type="ECO:0000313" key="4">
    <source>
        <dbReference type="EMBL" id="AGZ95447.1"/>
    </source>
</evidence>
<dbReference type="SUPFAM" id="SSF49329">
    <property type="entry name" value="Cu,Zn superoxide dismutase-like"/>
    <property type="match status" value="1"/>
</dbReference>
<dbReference type="Gene3D" id="2.60.40.200">
    <property type="entry name" value="Superoxide dismutase, copper/zinc binding domain"/>
    <property type="match status" value="1"/>
</dbReference>
<protein>
    <submittedName>
        <fullName evidence="4">Superoxide dismutase-like protein</fullName>
    </submittedName>
</protein>
<comment type="subcellular location">
    <subcellularLocation>
        <location evidence="1">Host cytoplasm</location>
    </subcellularLocation>
</comment>
<evidence type="ECO:0000256" key="1">
    <source>
        <dbReference type="ARBA" id="ARBA00004192"/>
    </source>
</evidence>
<dbReference type="InterPro" id="IPR024134">
    <property type="entry name" value="SOD_Cu/Zn_/chaperone"/>
</dbReference>
<name>A0A075CHD1_9POXV</name>
<proteinExistence type="predicted"/>
<evidence type="ECO:0000256" key="2">
    <source>
        <dbReference type="ARBA" id="ARBA00023200"/>
    </source>
</evidence>
<accession>A0A075CHD1</accession>
<feature type="domain" description="Superoxide dismutase copper/zinc binding" evidence="3">
    <location>
        <begin position="25"/>
        <end position="158"/>
    </location>
</feature>
<sequence length="161" mass="17640">MIRKYYEFNKTVSKAVCVLKGYKLHGVINFDQLQNGIVIISGVVLGLPEGNHGLHVHEFGDETNGFLSMGNHYNPENKKHGSPFNNERHIGDLGNIYSNKYGISYIYILDGKISLVGDYSIIGRSLVISEKNDDLGKGYNVKSFIDGNSGNGVAYGIIGIA</sequence>
<dbReference type="InterPro" id="IPR001424">
    <property type="entry name" value="SOD_Cu_Zn_dom"/>
</dbReference>
<dbReference type="PANTHER" id="PTHR10003">
    <property type="entry name" value="SUPEROXIDE DISMUTASE CU-ZN -RELATED"/>
    <property type="match status" value="1"/>
</dbReference>
<keyword evidence="2" id="KW-1035">Host cytoplasm</keyword>
<dbReference type="GO" id="GO:0030430">
    <property type="term" value="C:host cell cytoplasm"/>
    <property type="evidence" value="ECO:0007669"/>
    <property type="project" value="UniProtKB-SubCell"/>
</dbReference>
<evidence type="ECO:0000313" key="5">
    <source>
        <dbReference type="Proteomes" id="UP000134642"/>
    </source>
</evidence>
<dbReference type="EMBL" id="KC951854">
    <property type="protein sequence ID" value="AGZ95447.1"/>
    <property type="molecule type" value="Genomic_DNA"/>
</dbReference>
<dbReference type="Pfam" id="PF00080">
    <property type="entry name" value="Sod_Cu"/>
    <property type="match status" value="1"/>
</dbReference>
<reference evidence="4 5" key="1">
    <citation type="journal article" date="2014" name="Vet. Microbiol.">
        <title>Complete genome sequence analysis of goatpox virus isolated from China shows high variation.</title>
        <authorList>
            <person name="Zeng X."/>
            <person name="Chi X."/>
            <person name="Li W."/>
            <person name="Hao W."/>
            <person name="Li M."/>
            <person name="Huang X."/>
            <person name="Huang Y."/>
            <person name="Rock D.L."/>
            <person name="Luo S."/>
            <person name="Wang S."/>
        </authorList>
    </citation>
    <scope>NUCLEOTIDE SEQUENCE [LARGE SCALE GENOMIC DNA]</scope>
    <source>
        <strain evidence="4">FZ</strain>
    </source>
</reference>
<dbReference type="PRINTS" id="PR00068">
    <property type="entry name" value="CUZNDISMTASE"/>
</dbReference>
<organism evidence="4 5">
    <name type="scientific">Goatpox virus FZ</name>
    <dbReference type="NCBI Taxonomy" id="1416740"/>
    <lineage>
        <taxon>Viruses</taxon>
        <taxon>Varidnaviria</taxon>
        <taxon>Bamfordvirae</taxon>
        <taxon>Nucleocytoviricota</taxon>
        <taxon>Pokkesviricetes</taxon>
        <taxon>Chitovirales</taxon>
        <taxon>Poxviridae</taxon>
        <taxon>Chordopoxvirinae</taxon>
        <taxon>Capripoxvirus</taxon>
        <taxon>Capripoxvirus goatpox</taxon>
        <taxon>Goatpox virus</taxon>
    </lineage>
</organism>
<dbReference type="InterPro" id="IPR036423">
    <property type="entry name" value="SOD-like_Cu/Zn_dom_sf"/>
</dbReference>
<dbReference type="Proteomes" id="UP000134642">
    <property type="component" value="Segment"/>
</dbReference>
<dbReference type="GO" id="GO:0005507">
    <property type="term" value="F:copper ion binding"/>
    <property type="evidence" value="ECO:0007669"/>
    <property type="project" value="InterPro"/>
</dbReference>